<feature type="signal peptide" evidence="1">
    <location>
        <begin position="1"/>
        <end position="24"/>
    </location>
</feature>
<reference evidence="3 4" key="1">
    <citation type="submission" date="2019-01" db="EMBL/GenBank/DDBJ databases">
        <authorList>
            <person name="Chen W.-M."/>
        </authorList>
    </citation>
    <scope>NUCLEOTIDE SEQUENCE [LARGE SCALE GENOMIC DNA]</scope>
    <source>
        <strain evidence="3 4">KYPY4</strain>
    </source>
</reference>
<evidence type="ECO:0000313" key="4">
    <source>
        <dbReference type="Proteomes" id="UP000285575"/>
    </source>
</evidence>
<gene>
    <name evidence="3" type="ORF">EOE66_05355</name>
</gene>
<accession>A0A437RKB5</accession>
<keyword evidence="4" id="KW-1185">Reference proteome</keyword>
<evidence type="ECO:0000256" key="1">
    <source>
        <dbReference type="SAM" id="SignalP"/>
    </source>
</evidence>
<dbReference type="OrthoDB" id="608579at2"/>
<feature type="chain" id="PRO_5019279828" evidence="1">
    <location>
        <begin position="25"/>
        <end position="226"/>
    </location>
</feature>
<sequence>MMMNKLLKGLCASVVFCASMGAMAEGVSLIGSKVAIGQGGAQTWYVGTLAGFQSNGNNLGDFEAANLGSYTLGSTGYLSGAQVQTFTVQAPSSATVTGASLFWRVGSTGAFNEVGLGFTTNAPFTDVAGDLFDQPGQQQWAGWGSDIDFLAGVGVGSHTLEVYFGAAATLVGGGSLNLVEDNSGNYFRANFTVTGGGQGGSVPEPSALALAGLSLALLAASRRRGA</sequence>
<keyword evidence="1" id="KW-0732">Signal</keyword>
<dbReference type="Proteomes" id="UP000285575">
    <property type="component" value="Unassembled WGS sequence"/>
</dbReference>
<protein>
    <submittedName>
        <fullName evidence="3">PEP-CTERM sorting domain-containing protein</fullName>
    </submittedName>
</protein>
<organism evidence="3 4">
    <name type="scientific">Rubrivivax rivuli</name>
    <dbReference type="NCBI Taxonomy" id="1862385"/>
    <lineage>
        <taxon>Bacteria</taxon>
        <taxon>Pseudomonadati</taxon>
        <taxon>Pseudomonadota</taxon>
        <taxon>Betaproteobacteria</taxon>
        <taxon>Burkholderiales</taxon>
        <taxon>Sphaerotilaceae</taxon>
        <taxon>Rubrivivax</taxon>
    </lineage>
</organism>
<evidence type="ECO:0000313" key="3">
    <source>
        <dbReference type="EMBL" id="RVU47188.1"/>
    </source>
</evidence>
<feature type="domain" description="Ice-binding protein C-terminal" evidence="2">
    <location>
        <begin position="201"/>
        <end position="223"/>
    </location>
</feature>
<proteinExistence type="predicted"/>
<dbReference type="InterPro" id="IPR013424">
    <property type="entry name" value="Ice-binding_C"/>
</dbReference>
<evidence type="ECO:0000259" key="2">
    <source>
        <dbReference type="Pfam" id="PF07589"/>
    </source>
</evidence>
<dbReference type="Pfam" id="PF07589">
    <property type="entry name" value="PEP-CTERM"/>
    <property type="match status" value="1"/>
</dbReference>
<dbReference type="EMBL" id="SACR01000002">
    <property type="protein sequence ID" value="RVU47188.1"/>
    <property type="molecule type" value="Genomic_DNA"/>
</dbReference>
<comment type="caution">
    <text evidence="3">The sequence shown here is derived from an EMBL/GenBank/DDBJ whole genome shotgun (WGS) entry which is preliminary data.</text>
</comment>
<dbReference type="AlphaFoldDB" id="A0A437RKB5"/>
<name>A0A437RKB5_9BURK</name>